<dbReference type="AlphaFoldDB" id="D6TBM0"/>
<feature type="domain" description="Transposase IS701-like DDE" evidence="1">
    <location>
        <begin position="42"/>
        <end position="321"/>
    </location>
</feature>
<dbReference type="InterPro" id="IPR012337">
    <property type="entry name" value="RNaseH-like_sf"/>
</dbReference>
<reference evidence="2 3" key="1">
    <citation type="journal article" date="2011" name="Stand. Genomic Sci.">
        <title>Non-contiguous finished genome sequence and contextual data of the filamentous soil bacterium Ktedonobacter racemifer type strain (SOSP1-21).</title>
        <authorList>
            <person name="Chang Y.J."/>
            <person name="Land M."/>
            <person name="Hauser L."/>
            <person name="Chertkov O."/>
            <person name="Del Rio T.G."/>
            <person name="Nolan M."/>
            <person name="Copeland A."/>
            <person name="Tice H."/>
            <person name="Cheng J.F."/>
            <person name="Lucas S."/>
            <person name="Han C."/>
            <person name="Goodwin L."/>
            <person name="Pitluck S."/>
            <person name="Ivanova N."/>
            <person name="Ovchinikova G."/>
            <person name="Pati A."/>
            <person name="Chen A."/>
            <person name="Palaniappan K."/>
            <person name="Mavromatis K."/>
            <person name="Liolios K."/>
            <person name="Brettin T."/>
            <person name="Fiebig A."/>
            <person name="Rohde M."/>
            <person name="Abt B."/>
            <person name="Goker M."/>
            <person name="Detter J.C."/>
            <person name="Woyke T."/>
            <person name="Bristow J."/>
            <person name="Eisen J.A."/>
            <person name="Markowitz V."/>
            <person name="Hugenholtz P."/>
            <person name="Kyrpides N.C."/>
            <person name="Klenk H.P."/>
            <person name="Lapidus A."/>
        </authorList>
    </citation>
    <scope>NUCLEOTIDE SEQUENCE [LARGE SCALE GENOMIC DNA]</scope>
    <source>
        <strain evidence="3">DSM 44963</strain>
    </source>
</reference>
<sequence length="461" mass="52491">MSFMLDVTADQPLLTGQLAVQEWTPEEVASLAEELVAYHQHFAPLFYRREQREWAALYLRGLLTTNVPRKNVEAMALRLLGVGPHAERHVRALQQFIGEGKWDDDALLAEHQRLVNETLGEADGVLIVDGSDFPKHGDHSAGVAPQWCGHTGKKDNCQAGVFVGYASRKGATLLDRRLYLPESWFAEDHQTRWQDCQIPDEITFQTKHELAAQLVEGIRASGRLQAQWVACDEGYGDSPAFLQRLDAVGLWYLAEIPRDTKVWPLLETDGQTKRALPSSWVRPQVSSRKGPAPRRARLHPDSPAKVTVEELAKQWPASRWQRFRLLEGHKGPLVADFLVLRAILPLDRLPGPEIWVVIRRKVSGSAEEPEWKFYLSNAPPETPLATFVRVSGMRWPIETCFAECKGELGMDHYELRFWRGWHHHMTMVILAHHFLVRWQQHLNQREGDPAPGDYASLAHPR</sequence>
<accession>D6TBM0</accession>
<dbReference type="eggNOG" id="COG5659">
    <property type="taxonomic scope" value="Bacteria"/>
</dbReference>
<evidence type="ECO:0000259" key="1">
    <source>
        <dbReference type="Pfam" id="PF13546"/>
    </source>
</evidence>
<dbReference type="PANTHER" id="PTHR33627:SF1">
    <property type="entry name" value="TRANSPOSASE"/>
    <property type="match status" value="1"/>
</dbReference>
<protein>
    <submittedName>
        <fullName evidence="2">Transposase of ISMdi28, IS701 family</fullName>
    </submittedName>
</protein>
<evidence type="ECO:0000313" key="2">
    <source>
        <dbReference type="EMBL" id="EFH88004.1"/>
    </source>
</evidence>
<dbReference type="RefSeq" id="WP_007903699.1">
    <property type="nucleotide sequence ID" value="NZ_ADVG01000001.1"/>
</dbReference>
<comment type="caution">
    <text evidence="2">The sequence shown here is derived from an EMBL/GenBank/DDBJ whole genome shotgun (WGS) entry which is preliminary data.</text>
</comment>
<organism evidence="2 3">
    <name type="scientific">Ktedonobacter racemifer DSM 44963</name>
    <dbReference type="NCBI Taxonomy" id="485913"/>
    <lineage>
        <taxon>Bacteria</taxon>
        <taxon>Bacillati</taxon>
        <taxon>Chloroflexota</taxon>
        <taxon>Ktedonobacteria</taxon>
        <taxon>Ktedonobacterales</taxon>
        <taxon>Ktedonobacteraceae</taxon>
        <taxon>Ktedonobacter</taxon>
    </lineage>
</organism>
<dbReference type="Proteomes" id="UP000004508">
    <property type="component" value="Unassembled WGS sequence"/>
</dbReference>
<dbReference type="PANTHER" id="PTHR33627">
    <property type="entry name" value="TRANSPOSASE"/>
    <property type="match status" value="1"/>
</dbReference>
<dbReference type="NCBIfam" id="NF033540">
    <property type="entry name" value="transpos_IS701"/>
    <property type="match status" value="1"/>
</dbReference>
<dbReference type="EMBL" id="ADVG01000001">
    <property type="protein sequence ID" value="EFH88004.1"/>
    <property type="molecule type" value="Genomic_DNA"/>
</dbReference>
<proteinExistence type="predicted"/>
<evidence type="ECO:0000313" key="3">
    <source>
        <dbReference type="Proteomes" id="UP000004508"/>
    </source>
</evidence>
<name>D6TBM0_KTERA</name>
<dbReference type="SUPFAM" id="SSF53098">
    <property type="entry name" value="Ribonuclease H-like"/>
    <property type="match status" value="1"/>
</dbReference>
<gene>
    <name evidence="2" type="ORF">Krac_9371</name>
</gene>
<dbReference type="InterPro" id="IPR039365">
    <property type="entry name" value="IS701-like"/>
</dbReference>
<keyword evidence="3" id="KW-1185">Reference proteome</keyword>
<dbReference type="STRING" id="485913.Krac_9371"/>
<dbReference type="OrthoDB" id="154498at2"/>
<dbReference type="InParanoid" id="D6TBM0"/>
<dbReference type="Pfam" id="PF13546">
    <property type="entry name" value="DDE_5"/>
    <property type="match status" value="1"/>
</dbReference>
<dbReference type="InterPro" id="IPR038721">
    <property type="entry name" value="IS701-like_DDE_dom"/>
</dbReference>